<feature type="region of interest" description="Disordered" evidence="1">
    <location>
        <begin position="33"/>
        <end position="56"/>
    </location>
</feature>
<sequence length="254" mass="27093">MSSRTWAVLAVIALLACRSRELAPREARLAPASAPALAMTPSPEPTPAPDAAPAPLAGSTFVPATSSPIVARARLEVARAVTYDPAWVAIGYPNGDPAPERGVCTDVVIRAVRAAGIDLQKVIHEDILARPAVYRTIERPDRNIDHRRVGPMLTYLRAHAMSLPRTFDAAAVSTWEPGDVVVWAFKPCPSCTPDHVGIVSDRKGPRGIPLVLHNIGPTPSEDDHLDAWTVLGHFRIRGAPMGEGAEEARGGSEP</sequence>
<organism evidence="2 3">
    <name type="scientific">Sorangium cellulosum</name>
    <name type="common">Polyangium cellulosum</name>
    <dbReference type="NCBI Taxonomy" id="56"/>
    <lineage>
        <taxon>Bacteria</taxon>
        <taxon>Pseudomonadati</taxon>
        <taxon>Myxococcota</taxon>
        <taxon>Polyangia</taxon>
        <taxon>Polyangiales</taxon>
        <taxon>Polyangiaceae</taxon>
        <taxon>Sorangium</taxon>
    </lineage>
</organism>
<dbReference type="RefSeq" id="WP_165374398.1">
    <property type="nucleotide sequence ID" value="NZ_CP012672.1"/>
</dbReference>
<accession>A0A4P2R060</accession>
<dbReference type="PROSITE" id="PS51257">
    <property type="entry name" value="PROKAR_LIPOPROTEIN"/>
    <property type="match status" value="1"/>
</dbReference>
<name>A0A4P2R060_SORCE</name>
<dbReference type="Proteomes" id="UP000295497">
    <property type="component" value="Chromosome"/>
</dbReference>
<dbReference type="Pfam" id="PF06940">
    <property type="entry name" value="DUF1287"/>
    <property type="match status" value="1"/>
</dbReference>
<gene>
    <name evidence="2" type="ORF">SOCE836_081820</name>
</gene>
<dbReference type="InterPro" id="IPR009706">
    <property type="entry name" value="DUF1287"/>
</dbReference>
<evidence type="ECO:0008006" key="4">
    <source>
        <dbReference type="Google" id="ProtNLM"/>
    </source>
</evidence>
<dbReference type="AlphaFoldDB" id="A0A4P2R060"/>
<evidence type="ECO:0000313" key="2">
    <source>
        <dbReference type="EMBL" id="AUX35978.1"/>
    </source>
</evidence>
<feature type="compositionally biased region" description="Pro residues" evidence="1">
    <location>
        <begin position="42"/>
        <end position="52"/>
    </location>
</feature>
<proteinExistence type="predicted"/>
<evidence type="ECO:0000256" key="1">
    <source>
        <dbReference type="SAM" id="MobiDB-lite"/>
    </source>
</evidence>
<evidence type="ECO:0000313" key="3">
    <source>
        <dbReference type="Proteomes" id="UP000295497"/>
    </source>
</evidence>
<dbReference type="EMBL" id="CP012672">
    <property type="protein sequence ID" value="AUX35978.1"/>
    <property type="molecule type" value="Genomic_DNA"/>
</dbReference>
<reference evidence="2 3" key="1">
    <citation type="submission" date="2015-09" db="EMBL/GenBank/DDBJ databases">
        <title>Sorangium comparison.</title>
        <authorList>
            <person name="Zaburannyi N."/>
            <person name="Bunk B."/>
            <person name="Overmann J."/>
            <person name="Mueller R."/>
        </authorList>
    </citation>
    <scope>NUCLEOTIDE SEQUENCE [LARGE SCALE GENOMIC DNA]</scope>
    <source>
        <strain evidence="2 3">So ce836</strain>
    </source>
</reference>
<protein>
    <recommendedName>
        <fullName evidence="4">DUF1287 domain-containing protein</fullName>
    </recommendedName>
</protein>